<evidence type="ECO:0000256" key="4">
    <source>
        <dbReference type="ARBA" id="ARBA00023134"/>
    </source>
</evidence>
<sequence>MLTLTQRKMWAKYLKENGIAYRFFSASLAKEMLEALELEDSESDEQEAGSSSQPASKTAAADEESDDDADEESSEEEGDQEEGGAGTSQQEVEVGVDDEDTRILTVEELEGIFLSHAPENAVYGINIKTRALEEGGTGIPTAQELLSAYAKARGFTTQGLGQPDESRASRYILKDYVNGKLLYCEPPPGTMDGPEFNHELYDASHLPEKRRQAVNASLDTMSFMGDDISIAPSDLAVLPAGPKSKKIDKGFFGADGTGTGHLKMPFAHKYSEQGQKHLSGRKARAMIALENGVDPKDVKLSSGKKHFKGGAKSRKSKKPANEDDD</sequence>
<evidence type="ECO:0000256" key="5">
    <source>
        <dbReference type="SAM" id="MobiDB-lite"/>
    </source>
</evidence>
<dbReference type="GO" id="GO:0005525">
    <property type="term" value="F:GTP binding"/>
    <property type="evidence" value="ECO:0007669"/>
    <property type="project" value="UniProtKB-KW"/>
</dbReference>
<gene>
    <name evidence="6" type="ORF">ColLi_04877</name>
</gene>
<reference evidence="6 7" key="1">
    <citation type="submission" date="2021-07" db="EMBL/GenBank/DDBJ databases">
        <title>Genome data of Colletotrichum spaethianum.</title>
        <authorList>
            <person name="Utami Y.D."/>
            <person name="Hiruma K."/>
        </authorList>
    </citation>
    <scope>NUCLEOTIDE SEQUENCE [LARGE SCALE GENOMIC DNA]</scope>
    <source>
        <strain evidence="6 7">MAFF 242679</strain>
    </source>
</reference>
<protein>
    <submittedName>
        <fullName evidence="6">Large subunit GTPase 1</fullName>
    </submittedName>
</protein>
<feature type="compositionally biased region" description="Acidic residues" evidence="5">
    <location>
        <begin position="37"/>
        <end position="47"/>
    </location>
</feature>
<evidence type="ECO:0000313" key="6">
    <source>
        <dbReference type="EMBL" id="GJC82039.1"/>
    </source>
</evidence>
<dbReference type="PANTHER" id="PTHR45709">
    <property type="entry name" value="LARGE SUBUNIT GTPASE 1 HOMOLOG-RELATED"/>
    <property type="match status" value="1"/>
</dbReference>
<name>A0AA37GJW9_9PEZI</name>
<comment type="caution">
    <text evidence="6">The sequence shown here is derived from an EMBL/GenBank/DDBJ whole genome shotgun (WGS) entry which is preliminary data.</text>
</comment>
<feature type="region of interest" description="Disordered" evidence="5">
    <location>
        <begin position="37"/>
        <end position="100"/>
    </location>
</feature>
<feature type="region of interest" description="Disordered" evidence="5">
    <location>
        <begin position="292"/>
        <end position="325"/>
    </location>
</feature>
<dbReference type="GO" id="GO:0003924">
    <property type="term" value="F:GTPase activity"/>
    <property type="evidence" value="ECO:0007669"/>
    <property type="project" value="InterPro"/>
</dbReference>
<evidence type="ECO:0000256" key="2">
    <source>
        <dbReference type="ARBA" id="ARBA00022741"/>
    </source>
</evidence>
<keyword evidence="3" id="KW-0378">Hydrolase</keyword>
<proteinExistence type="predicted"/>
<evidence type="ECO:0000313" key="7">
    <source>
        <dbReference type="Proteomes" id="UP001055172"/>
    </source>
</evidence>
<dbReference type="InterPro" id="IPR043358">
    <property type="entry name" value="GNL1-like"/>
</dbReference>
<accession>A0AA37GJW9</accession>
<dbReference type="GO" id="GO:0005829">
    <property type="term" value="C:cytosol"/>
    <property type="evidence" value="ECO:0007669"/>
    <property type="project" value="TreeGrafter"/>
</dbReference>
<keyword evidence="4" id="KW-0342">GTP-binding</keyword>
<dbReference type="AlphaFoldDB" id="A0AA37GJW9"/>
<feature type="compositionally biased region" description="Acidic residues" evidence="5">
    <location>
        <begin position="61"/>
        <end position="82"/>
    </location>
</feature>
<dbReference type="GO" id="GO:0000054">
    <property type="term" value="P:ribosomal subunit export from nucleus"/>
    <property type="evidence" value="ECO:0007669"/>
    <property type="project" value="TreeGrafter"/>
</dbReference>
<dbReference type="EMBL" id="BPPX01000008">
    <property type="protein sequence ID" value="GJC82039.1"/>
    <property type="molecule type" value="Genomic_DNA"/>
</dbReference>
<feature type="compositionally biased region" description="Basic residues" evidence="5">
    <location>
        <begin position="302"/>
        <end position="318"/>
    </location>
</feature>
<evidence type="ECO:0000256" key="3">
    <source>
        <dbReference type="ARBA" id="ARBA00022801"/>
    </source>
</evidence>
<evidence type="ECO:0000256" key="1">
    <source>
        <dbReference type="ARBA" id="ARBA00022490"/>
    </source>
</evidence>
<dbReference type="Proteomes" id="UP001055172">
    <property type="component" value="Unassembled WGS sequence"/>
</dbReference>
<keyword evidence="2" id="KW-0547">Nucleotide-binding</keyword>
<keyword evidence="1" id="KW-0963">Cytoplasm</keyword>
<organism evidence="6 7">
    <name type="scientific">Colletotrichum liriopes</name>
    <dbReference type="NCBI Taxonomy" id="708192"/>
    <lineage>
        <taxon>Eukaryota</taxon>
        <taxon>Fungi</taxon>
        <taxon>Dikarya</taxon>
        <taxon>Ascomycota</taxon>
        <taxon>Pezizomycotina</taxon>
        <taxon>Sordariomycetes</taxon>
        <taxon>Hypocreomycetidae</taxon>
        <taxon>Glomerellales</taxon>
        <taxon>Glomerellaceae</taxon>
        <taxon>Colletotrichum</taxon>
        <taxon>Colletotrichum spaethianum species complex</taxon>
    </lineage>
</organism>
<dbReference type="PANTHER" id="PTHR45709:SF2">
    <property type="entry name" value="LARGE SUBUNIT GTPASE 1 HOMOLOG"/>
    <property type="match status" value="1"/>
</dbReference>
<keyword evidence="7" id="KW-1185">Reference proteome</keyword>